<evidence type="ECO:0000256" key="2">
    <source>
        <dbReference type="ARBA" id="ARBA00023172"/>
    </source>
</evidence>
<accession>A0A7I7SML0</accession>
<evidence type="ECO:0000313" key="7">
    <source>
        <dbReference type="Proteomes" id="UP000466445"/>
    </source>
</evidence>
<dbReference type="GO" id="GO:0000150">
    <property type="term" value="F:DNA strand exchange activity"/>
    <property type="evidence" value="ECO:0007669"/>
    <property type="project" value="InterPro"/>
</dbReference>
<feature type="domain" description="Recombinase" evidence="5">
    <location>
        <begin position="92"/>
        <end position="211"/>
    </location>
</feature>
<reference evidence="6 7" key="1">
    <citation type="journal article" date="2019" name="Emerg. Microbes Infect.">
        <title>Comprehensive subspecies identification of 175 nontuberculous mycobacteria species based on 7547 genomic profiles.</title>
        <authorList>
            <person name="Matsumoto Y."/>
            <person name="Kinjo T."/>
            <person name="Motooka D."/>
            <person name="Nabeya D."/>
            <person name="Jung N."/>
            <person name="Uechi K."/>
            <person name="Horii T."/>
            <person name="Iida T."/>
            <person name="Fujita J."/>
            <person name="Nakamura S."/>
        </authorList>
    </citation>
    <scope>NUCLEOTIDE SEQUENCE [LARGE SCALE GENOMIC DNA]</scope>
    <source>
        <strain evidence="6 7">JCM 30395</strain>
    </source>
</reference>
<feature type="compositionally biased region" description="Basic and acidic residues" evidence="4">
    <location>
        <begin position="448"/>
        <end position="470"/>
    </location>
</feature>
<dbReference type="Pfam" id="PF07508">
    <property type="entry name" value="Recombinase"/>
    <property type="match status" value="1"/>
</dbReference>
<feature type="coiled-coil region" evidence="3">
    <location>
        <begin position="340"/>
        <end position="374"/>
    </location>
</feature>
<dbReference type="PROSITE" id="PS51737">
    <property type="entry name" value="RECOMBINASE_DNA_BIND"/>
    <property type="match status" value="1"/>
</dbReference>
<dbReference type="PANTHER" id="PTHR30461:SF2">
    <property type="entry name" value="SERINE RECOMBINASE PINE-RELATED"/>
    <property type="match status" value="1"/>
</dbReference>
<dbReference type="AlphaFoldDB" id="A0A7I7SML0"/>
<sequence>MLLRAATGMHQLFVVCLPWRACAVRSGQVQTAVSQAMARHHVAAPRLANWRRCAERSYPGAPDCVPNDPRGRRWPSCKAPHTFTNHPPGKAPLGYRNVRVVTDDGRELRTVDVDPQRAPLITWAFLAYASGEWTLSRLAAELEHRGLTTRPTPKSPGRAIKQNSLHKILTTPYYKGEVVYRGVRYPGRHTPLVDEATWTRVQDVLSSHAMGEKQRDHPHYLKSSVFCGKCGSRLIVTMSKNRYGAVYPYFICLGRHQKTAECTQRAVLIPIVEQRVEEHYQTIQLDQASRDRIEEVLRGELRQFRKSAETSTRQLSTQKEQLTSERMRLLQAHYAGAIPIDLLKTEQDRIARQLASIEERLSAAAMEFDSIERAFRVALDFAVHCHKGYLNAREPERRLFNQALFTKILVDEDRVTVELAEPFRTLFGAAGRAESQDAAVPALQHSTDATEHRSASLTDVPRREINKPADDVAGLNMNTLVPPA</sequence>
<evidence type="ECO:0000256" key="1">
    <source>
        <dbReference type="ARBA" id="ARBA00023125"/>
    </source>
</evidence>
<name>A0A7I7SML0_9MYCO</name>
<dbReference type="InterPro" id="IPR050639">
    <property type="entry name" value="SSR_resolvase"/>
</dbReference>
<keyword evidence="2" id="KW-0233">DNA recombination</keyword>
<protein>
    <recommendedName>
        <fullName evidence="5">Recombinase domain-containing protein</fullName>
    </recommendedName>
</protein>
<evidence type="ECO:0000256" key="4">
    <source>
        <dbReference type="SAM" id="MobiDB-lite"/>
    </source>
</evidence>
<keyword evidence="7" id="KW-1185">Reference proteome</keyword>
<organism evidence="6 7">
    <name type="scientific">Mycolicibacterium sarraceniae</name>
    <dbReference type="NCBI Taxonomy" id="1534348"/>
    <lineage>
        <taxon>Bacteria</taxon>
        <taxon>Bacillati</taxon>
        <taxon>Actinomycetota</taxon>
        <taxon>Actinomycetes</taxon>
        <taxon>Mycobacteriales</taxon>
        <taxon>Mycobacteriaceae</taxon>
        <taxon>Mycolicibacterium</taxon>
    </lineage>
</organism>
<evidence type="ECO:0000256" key="3">
    <source>
        <dbReference type="SAM" id="Coils"/>
    </source>
</evidence>
<dbReference type="Pfam" id="PF13408">
    <property type="entry name" value="Zn_ribbon_recom"/>
    <property type="match status" value="1"/>
</dbReference>
<dbReference type="KEGG" id="msar:MSAR_08070"/>
<keyword evidence="3" id="KW-0175">Coiled coil</keyword>
<dbReference type="EMBL" id="AP022595">
    <property type="protein sequence ID" value="BBY57671.1"/>
    <property type="molecule type" value="Genomic_DNA"/>
</dbReference>
<dbReference type="GO" id="GO:0003677">
    <property type="term" value="F:DNA binding"/>
    <property type="evidence" value="ECO:0007669"/>
    <property type="project" value="UniProtKB-KW"/>
</dbReference>
<dbReference type="InterPro" id="IPR025827">
    <property type="entry name" value="Zn_ribbon_recom_dom"/>
</dbReference>
<feature type="region of interest" description="Disordered" evidence="4">
    <location>
        <begin position="437"/>
        <end position="484"/>
    </location>
</feature>
<dbReference type="Gene3D" id="3.90.1750.20">
    <property type="entry name" value="Putative Large Serine Recombinase, Chain B, Domain 2"/>
    <property type="match status" value="1"/>
</dbReference>
<evidence type="ECO:0000313" key="6">
    <source>
        <dbReference type="EMBL" id="BBY57671.1"/>
    </source>
</evidence>
<dbReference type="PANTHER" id="PTHR30461">
    <property type="entry name" value="DNA-INVERTASE FROM LAMBDOID PROPHAGE"/>
    <property type="match status" value="1"/>
</dbReference>
<keyword evidence="1" id="KW-0238">DNA-binding</keyword>
<dbReference type="InterPro" id="IPR038109">
    <property type="entry name" value="DNA_bind_recomb_sf"/>
</dbReference>
<gene>
    <name evidence="6" type="ORF">MSAR_08070</name>
</gene>
<dbReference type="InterPro" id="IPR011109">
    <property type="entry name" value="DNA_bind_recombinase_dom"/>
</dbReference>
<dbReference type="Proteomes" id="UP000466445">
    <property type="component" value="Chromosome"/>
</dbReference>
<evidence type="ECO:0000259" key="5">
    <source>
        <dbReference type="PROSITE" id="PS51737"/>
    </source>
</evidence>
<proteinExistence type="predicted"/>